<evidence type="ECO:0000313" key="2">
    <source>
        <dbReference type="Proteomes" id="UP001177021"/>
    </source>
</evidence>
<sequence length="66" mass="7576">MVKIINFVYVVLLFISLLLGTNTVDASFQRCETDDDCPKTDTPDIPDKWLCYKKRCYLIKGGTLEN</sequence>
<accession>A0ACB0KSB4</accession>
<reference evidence="1" key="1">
    <citation type="submission" date="2023-10" db="EMBL/GenBank/DDBJ databases">
        <authorList>
            <person name="Rodriguez Cubillos JULIANA M."/>
            <person name="De Vega J."/>
        </authorList>
    </citation>
    <scope>NUCLEOTIDE SEQUENCE</scope>
</reference>
<comment type="caution">
    <text evidence="1">The sequence shown here is derived from an EMBL/GenBank/DDBJ whole genome shotgun (WGS) entry which is preliminary data.</text>
</comment>
<protein>
    <submittedName>
        <fullName evidence="1">Uncharacterized protein</fullName>
    </submittedName>
</protein>
<dbReference type="Proteomes" id="UP001177021">
    <property type="component" value="Unassembled WGS sequence"/>
</dbReference>
<evidence type="ECO:0000313" key="1">
    <source>
        <dbReference type="EMBL" id="CAJ2660026.1"/>
    </source>
</evidence>
<keyword evidence="2" id="KW-1185">Reference proteome</keyword>
<dbReference type="EMBL" id="CASHSV030000311">
    <property type="protein sequence ID" value="CAJ2660026.1"/>
    <property type="molecule type" value="Genomic_DNA"/>
</dbReference>
<proteinExistence type="predicted"/>
<gene>
    <name evidence="1" type="ORF">MILVUS5_LOCUS26063</name>
</gene>
<organism evidence="1 2">
    <name type="scientific">Trifolium pratense</name>
    <name type="common">Red clover</name>
    <dbReference type="NCBI Taxonomy" id="57577"/>
    <lineage>
        <taxon>Eukaryota</taxon>
        <taxon>Viridiplantae</taxon>
        <taxon>Streptophyta</taxon>
        <taxon>Embryophyta</taxon>
        <taxon>Tracheophyta</taxon>
        <taxon>Spermatophyta</taxon>
        <taxon>Magnoliopsida</taxon>
        <taxon>eudicotyledons</taxon>
        <taxon>Gunneridae</taxon>
        <taxon>Pentapetalae</taxon>
        <taxon>rosids</taxon>
        <taxon>fabids</taxon>
        <taxon>Fabales</taxon>
        <taxon>Fabaceae</taxon>
        <taxon>Papilionoideae</taxon>
        <taxon>50 kb inversion clade</taxon>
        <taxon>NPAAA clade</taxon>
        <taxon>Hologalegina</taxon>
        <taxon>IRL clade</taxon>
        <taxon>Trifolieae</taxon>
        <taxon>Trifolium</taxon>
    </lineage>
</organism>
<name>A0ACB0KSB4_TRIPR</name>